<comment type="caution">
    <text evidence="2">The sequence shown here is derived from an EMBL/GenBank/DDBJ whole genome shotgun (WGS) entry which is preliminary data.</text>
</comment>
<reference evidence="2 3" key="1">
    <citation type="submission" date="2023-02" db="EMBL/GenBank/DDBJ databases">
        <title>LHISI_Scaffold_Assembly.</title>
        <authorList>
            <person name="Stuart O.P."/>
            <person name="Cleave R."/>
            <person name="Magrath M.J.L."/>
            <person name="Mikheyev A.S."/>
        </authorList>
    </citation>
    <scope>NUCLEOTIDE SEQUENCE [LARGE SCALE GENOMIC DNA]</scope>
    <source>
        <strain evidence="2">Daus_M_001</strain>
        <tissue evidence="2">Leg muscle</tissue>
    </source>
</reference>
<feature type="region of interest" description="Disordered" evidence="1">
    <location>
        <begin position="370"/>
        <end position="418"/>
    </location>
</feature>
<evidence type="ECO:0000313" key="3">
    <source>
        <dbReference type="Proteomes" id="UP001159363"/>
    </source>
</evidence>
<evidence type="ECO:0000256" key="1">
    <source>
        <dbReference type="SAM" id="MobiDB-lite"/>
    </source>
</evidence>
<protein>
    <submittedName>
        <fullName evidence="2">Uncharacterized protein</fullName>
    </submittedName>
</protein>
<accession>A0ABQ9HA49</accession>
<gene>
    <name evidence="2" type="ORF">PR048_017617</name>
</gene>
<feature type="region of interest" description="Disordered" evidence="1">
    <location>
        <begin position="312"/>
        <end position="346"/>
    </location>
</feature>
<organism evidence="2 3">
    <name type="scientific">Dryococelus australis</name>
    <dbReference type="NCBI Taxonomy" id="614101"/>
    <lineage>
        <taxon>Eukaryota</taxon>
        <taxon>Metazoa</taxon>
        <taxon>Ecdysozoa</taxon>
        <taxon>Arthropoda</taxon>
        <taxon>Hexapoda</taxon>
        <taxon>Insecta</taxon>
        <taxon>Pterygota</taxon>
        <taxon>Neoptera</taxon>
        <taxon>Polyneoptera</taxon>
        <taxon>Phasmatodea</taxon>
        <taxon>Verophasmatodea</taxon>
        <taxon>Anareolatae</taxon>
        <taxon>Phasmatidae</taxon>
        <taxon>Eurycanthinae</taxon>
        <taxon>Dryococelus</taxon>
    </lineage>
</organism>
<keyword evidence="3" id="KW-1185">Reference proteome</keyword>
<name>A0ABQ9HA49_9NEOP</name>
<evidence type="ECO:0000313" key="2">
    <source>
        <dbReference type="EMBL" id="KAJ8881144.1"/>
    </source>
</evidence>
<feature type="region of interest" description="Disordered" evidence="1">
    <location>
        <begin position="21"/>
        <end position="49"/>
    </location>
</feature>
<dbReference type="EMBL" id="JARBHB010000006">
    <property type="protein sequence ID" value="KAJ8881144.1"/>
    <property type="molecule type" value="Genomic_DNA"/>
</dbReference>
<sequence length="467" mass="51894">MTPALYRKDKEATLPYRRLYRTPSTDTHTRASKMASLANHVSEPESESEVERSRRLRWTSFLFSLLNCFSVNTTWLEGTVYKLINDITKINSNVLPGIRTHNLPHPRGPAHKTDCATRGRPKVPEEWLVKLADFFIGATVAERSACLPSTKVIRLQSPAGPLRIFACGNRAGRFRWSTGFFFPSGISRFPPPLHSGAAPFSPQLNFIGSQDLAVKSRPNLFTHPKVIGKPSSRPWRARAHPVAASERAGPAATVAGSLTRGSRLQCTCRGRCPDDSCQAAEDVLVIDLYAQYRTASDRNSVTVRERGQRACDVTETAGRGQEHDSNTRSTLECGPRGFSKPRPSRPESHFARYRILAGSVSMRLNGLKELDSQPYRDPFPKPHAANKRMDTPTSKGPPRRFTPTSRLPPGRIGFDSRRGRSRTFARGNRAGRCRWSAGFLRDIQSPQPFSSGTAPYSPHFTLIGSLD</sequence>
<proteinExistence type="predicted"/>
<dbReference type="Proteomes" id="UP001159363">
    <property type="component" value="Chromosome 5"/>
</dbReference>